<dbReference type="PRINTS" id="PR01100">
    <property type="entry name" value="SHIKIMTKNASE"/>
</dbReference>
<dbReference type="InterPro" id="IPR023000">
    <property type="entry name" value="Shikimate_kinase_CS"/>
</dbReference>
<dbReference type="GO" id="GO:0009423">
    <property type="term" value="P:chorismate biosynthetic process"/>
    <property type="evidence" value="ECO:0007669"/>
    <property type="project" value="UniProtKB-UniRule"/>
</dbReference>
<dbReference type="GO" id="GO:0009073">
    <property type="term" value="P:aromatic amino acid family biosynthetic process"/>
    <property type="evidence" value="ECO:0007669"/>
    <property type="project" value="UniProtKB-KW"/>
</dbReference>
<feature type="binding site" evidence="11">
    <location>
        <position position="62"/>
    </location>
    <ligand>
        <name>substrate</name>
    </ligand>
</feature>
<comment type="catalytic activity">
    <reaction evidence="10 11">
        <text>shikimate + ATP = 3-phosphoshikimate + ADP + H(+)</text>
        <dbReference type="Rhea" id="RHEA:13121"/>
        <dbReference type="ChEBI" id="CHEBI:15378"/>
        <dbReference type="ChEBI" id="CHEBI:30616"/>
        <dbReference type="ChEBI" id="CHEBI:36208"/>
        <dbReference type="ChEBI" id="CHEBI:145989"/>
        <dbReference type="ChEBI" id="CHEBI:456216"/>
        <dbReference type="EC" id="2.7.1.71"/>
    </reaction>
</comment>
<comment type="subunit">
    <text evidence="11">Monomer.</text>
</comment>
<accession>A0A5B9QGE7</accession>
<comment type="function">
    <text evidence="11">Catalyzes the specific phosphorylation of the 3-hydroxyl group of shikimic acid using ATP as a cosubstrate.</text>
</comment>
<evidence type="ECO:0000256" key="7">
    <source>
        <dbReference type="ARBA" id="ARBA00022777"/>
    </source>
</evidence>
<comment type="similarity">
    <text evidence="2 11">Belongs to the shikimate kinase family.</text>
</comment>
<evidence type="ECO:0000256" key="8">
    <source>
        <dbReference type="ARBA" id="ARBA00022840"/>
    </source>
</evidence>
<reference evidence="12 13" key="1">
    <citation type="submission" date="2019-08" db="EMBL/GenBank/DDBJ databases">
        <title>Deep-cultivation of Planctomycetes and their phenomic and genomic characterization uncovers novel biology.</title>
        <authorList>
            <person name="Wiegand S."/>
            <person name="Jogler M."/>
            <person name="Boedeker C."/>
            <person name="Pinto D."/>
            <person name="Vollmers J."/>
            <person name="Rivas-Marin E."/>
            <person name="Kohn T."/>
            <person name="Peeters S.H."/>
            <person name="Heuer A."/>
            <person name="Rast P."/>
            <person name="Oberbeckmann S."/>
            <person name="Bunk B."/>
            <person name="Jeske O."/>
            <person name="Meyerdierks A."/>
            <person name="Storesund J.E."/>
            <person name="Kallscheuer N."/>
            <person name="Luecker S."/>
            <person name="Lage O.M."/>
            <person name="Pohl T."/>
            <person name="Merkel B.J."/>
            <person name="Hornburger P."/>
            <person name="Mueller R.-W."/>
            <person name="Bruemmer F."/>
            <person name="Labrenz M."/>
            <person name="Spormann A.M."/>
            <person name="Op den Camp H."/>
            <person name="Overmann J."/>
            <person name="Amann R."/>
            <person name="Jetten M.S.M."/>
            <person name="Mascher T."/>
            <person name="Medema M.H."/>
            <person name="Devos D.P."/>
            <person name="Kaster A.-K."/>
            <person name="Ovreas L."/>
            <person name="Rohde M."/>
            <person name="Galperin M.Y."/>
            <person name="Jogler C."/>
        </authorList>
    </citation>
    <scope>NUCLEOTIDE SEQUENCE [LARGE SCALE GENOMIC DNA]</scope>
    <source>
        <strain evidence="12 13">Pr1d</strain>
    </source>
</reference>
<name>A0A5B9QGE7_9BACT</name>
<feature type="binding site" evidence="11">
    <location>
        <position position="20"/>
    </location>
    <ligand>
        <name>Mg(2+)</name>
        <dbReference type="ChEBI" id="CHEBI:18420"/>
    </ligand>
</feature>
<comment type="subcellular location">
    <subcellularLocation>
        <location evidence="11">Cytoplasm</location>
    </subcellularLocation>
</comment>
<feature type="binding site" evidence="11">
    <location>
        <position position="84"/>
    </location>
    <ligand>
        <name>substrate</name>
    </ligand>
</feature>
<dbReference type="EMBL" id="CP042913">
    <property type="protein sequence ID" value="QEG36740.1"/>
    <property type="molecule type" value="Genomic_DNA"/>
</dbReference>
<evidence type="ECO:0000256" key="2">
    <source>
        <dbReference type="ARBA" id="ARBA00006997"/>
    </source>
</evidence>
<evidence type="ECO:0000256" key="1">
    <source>
        <dbReference type="ARBA" id="ARBA00004842"/>
    </source>
</evidence>
<evidence type="ECO:0000256" key="9">
    <source>
        <dbReference type="ARBA" id="ARBA00023141"/>
    </source>
</evidence>
<keyword evidence="11" id="KW-0460">Magnesium</keyword>
<dbReference type="GO" id="GO:0000287">
    <property type="term" value="F:magnesium ion binding"/>
    <property type="evidence" value="ECO:0007669"/>
    <property type="project" value="UniProtKB-UniRule"/>
</dbReference>
<comment type="caution">
    <text evidence="11">Lacks conserved residue(s) required for the propagation of feature annotation.</text>
</comment>
<organism evidence="12 13">
    <name type="scientific">Bythopirellula goksoeyrii</name>
    <dbReference type="NCBI Taxonomy" id="1400387"/>
    <lineage>
        <taxon>Bacteria</taxon>
        <taxon>Pseudomonadati</taxon>
        <taxon>Planctomycetota</taxon>
        <taxon>Planctomycetia</taxon>
        <taxon>Pirellulales</taxon>
        <taxon>Lacipirellulaceae</taxon>
        <taxon>Bythopirellula</taxon>
    </lineage>
</organism>
<feature type="binding site" evidence="11">
    <location>
        <begin position="16"/>
        <end position="21"/>
    </location>
    <ligand>
        <name>ATP</name>
        <dbReference type="ChEBI" id="CHEBI:30616"/>
    </ligand>
</feature>
<keyword evidence="11" id="KW-0963">Cytoplasm</keyword>
<dbReference type="GO" id="GO:0005524">
    <property type="term" value="F:ATP binding"/>
    <property type="evidence" value="ECO:0007669"/>
    <property type="project" value="UniProtKB-UniRule"/>
</dbReference>
<feature type="binding site" evidence="11">
    <location>
        <position position="126"/>
    </location>
    <ligand>
        <name>ATP</name>
        <dbReference type="ChEBI" id="CHEBI:30616"/>
    </ligand>
</feature>
<dbReference type="SUPFAM" id="SSF52540">
    <property type="entry name" value="P-loop containing nucleoside triphosphate hydrolases"/>
    <property type="match status" value="1"/>
</dbReference>
<gene>
    <name evidence="11 12" type="primary">aroK</name>
    <name evidence="12" type="ORF">Pr1d_40760</name>
</gene>
<evidence type="ECO:0000256" key="5">
    <source>
        <dbReference type="ARBA" id="ARBA00022679"/>
    </source>
</evidence>
<dbReference type="GO" id="GO:0005829">
    <property type="term" value="C:cytosol"/>
    <property type="evidence" value="ECO:0007669"/>
    <property type="project" value="TreeGrafter"/>
</dbReference>
<dbReference type="PANTHER" id="PTHR21087:SF16">
    <property type="entry name" value="SHIKIMATE KINASE 1, CHLOROPLASTIC"/>
    <property type="match status" value="1"/>
</dbReference>
<dbReference type="Pfam" id="PF01202">
    <property type="entry name" value="SKI"/>
    <property type="match status" value="1"/>
</dbReference>
<dbReference type="InterPro" id="IPR031322">
    <property type="entry name" value="Shikimate/glucono_kinase"/>
</dbReference>
<feature type="binding site" evidence="11">
    <location>
        <position position="145"/>
    </location>
    <ligand>
        <name>substrate</name>
    </ligand>
</feature>
<evidence type="ECO:0000256" key="11">
    <source>
        <dbReference type="HAMAP-Rule" id="MF_00109"/>
    </source>
</evidence>
<dbReference type="CDD" id="cd00464">
    <property type="entry name" value="SK"/>
    <property type="match status" value="1"/>
</dbReference>
<dbReference type="GO" id="GO:0008652">
    <property type="term" value="P:amino acid biosynthetic process"/>
    <property type="evidence" value="ECO:0007669"/>
    <property type="project" value="UniProtKB-KW"/>
</dbReference>
<evidence type="ECO:0000256" key="4">
    <source>
        <dbReference type="ARBA" id="ARBA00022605"/>
    </source>
</evidence>
<dbReference type="InterPro" id="IPR027417">
    <property type="entry name" value="P-loop_NTPase"/>
</dbReference>
<evidence type="ECO:0000313" key="13">
    <source>
        <dbReference type="Proteomes" id="UP000323917"/>
    </source>
</evidence>
<keyword evidence="4 11" id="KW-0028">Amino-acid biosynthesis</keyword>
<dbReference type="PROSITE" id="PS01128">
    <property type="entry name" value="SHIKIMATE_KINASE"/>
    <property type="match status" value="1"/>
</dbReference>
<keyword evidence="11" id="KW-0479">Metal-binding</keyword>
<dbReference type="Proteomes" id="UP000323917">
    <property type="component" value="Chromosome"/>
</dbReference>
<comment type="cofactor">
    <cofactor evidence="11">
        <name>Mg(2+)</name>
        <dbReference type="ChEBI" id="CHEBI:18420"/>
    </cofactor>
    <text evidence="11">Binds 1 Mg(2+) ion per subunit.</text>
</comment>
<evidence type="ECO:0000256" key="6">
    <source>
        <dbReference type="ARBA" id="ARBA00022741"/>
    </source>
</evidence>
<keyword evidence="7 11" id="KW-0418">Kinase</keyword>
<comment type="pathway">
    <text evidence="1 11">Metabolic intermediate biosynthesis; chorismate biosynthesis; chorismate from D-erythrose 4-phosphate and phosphoenolpyruvate: step 5/7.</text>
</comment>
<keyword evidence="8 11" id="KW-0067">ATP-binding</keyword>
<dbReference type="GO" id="GO:0004765">
    <property type="term" value="F:shikimate kinase activity"/>
    <property type="evidence" value="ECO:0007669"/>
    <property type="project" value="UniProtKB-UniRule"/>
</dbReference>
<proteinExistence type="inferred from homology"/>
<evidence type="ECO:0000256" key="10">
    <source>
        <dbReference type="ARBA" id="ARBA00048567"/>
    </source>
</evidence>
<dbReference type="KEGG" id="bgok:Pr1d_40760"/>
<keyword evidence="5 11" id="KW-0808">Transferase</keyword>
<sequence length="177" mass="19074">MPPIDTRSIALIGLRGTGKTTVAQLLALRTGWDWVDADVEVELSAGKSIAAIFADDGEAAFRDLEAKVVSELCRRSQAILALGGGAVLRKENRDCLAGCQAVVWLKATPETLAGRLETDSTTAERRPNLTNHGGRTEIEVLLDQRDPIYRGCATLEVDTEEKQPAEIADEIYVALVG</sequence>
<dbReference type="OrthoDB" id="9800332at2"/>
<protein>
    <recommendedName>
        <fullName evidence="3 11">Shikimate kinase</fullName>
        <shortName evidence="11">SK</shortName>
        <ecNumber evidence="3 11">2.7.1.71</ecNumber>
    </recommendedName>
</protein>
<evidence type="ECO:0000256" key="3">
    <source>
        <dbReference type="ARBA" id="ARBA00012154"/>
    </source>
</evidence>
<dbReference type="EC" id="2.7.1.71" evidence="3 11"/>
<evidence type="ECO:0000313" key="12">
    <source>
        <dbReference type="EMBL" id="QEG36740.1"/>
    </source>
</evidence>
<dbReference type="PANTHER" id="PTHR21087">
    <property type="entry name" value="SHIKIMATE KINASE"/>
    <property type="match status" value="1"/>
</dbReference>
<dbReference type="InterPro" id="IPR000623">
    <property type="entry name" value="Shikimate_kinase/TSH1"/>
</dbReference>
<keyword evidence="13" id="KW-1185">Reference proteome</keyword>
<dbReference type="HAMAP" id="MF_00109">
    <property type="entry name" value="Shikimate_kinase"/>
    <property type="match status" value="1"/>
</dbReference>
<dbReference type="UniPathway" id="UPA00053">
    <property type="reaction ID" value="UER00088"/>
</dbReference>
<dbReference type="AlphaFoldDB" id="A0A5B9QGE7"/>
<dbReference type="RefSeq" id="WP_148075056.1">
    <property type="nucleotide sequence ID" value="NZ_CP042913.1"/>
</dbReference>
<keyword evidence="6 11" id="KW-0547">Nucleotide-binding</keyword>
<feature type="binding site" evidence="11">
    <location>
        <position position="38"/>
    </location>
    <ligand>
        <name>substrate</name>
    </ligand>
</feature>
<keyword evidence="9 11" id="KW-0057">Aromatic amino acid biosynthesis</keyword>
<dbReference type="Gene3D" id="3.40.50.300">
    <property type="entry name" value="P-loop containing nucleotide triphosphate hydrolases"/>
    <property type="match status" value="1"/>
</dbReference>